<dbReference type="InterPro" id="IPR018109">
    <property type="entry name" value="Folylpolyglutamate_synth_CS"/>
</dbReference>
<name>A0A0D2BQ96_9EURO</name>
<evidence type="ECO:0000256" key="2">
    <source>
        <dbReference type="ARBA" id="ARBA00022598"/>
    </source>
</evidence>
<dbReference type="GO" id="GO:0005524">
    <property type="term" value="F:ATP binding"/>
    <property type="evidence" value="ECO:0007669"/>
    <property type="project" value="UniProtKB-KW"/>
</dbReference>
<dbReference type="PANTHER" id="PTHR11136:SF5">
    <property type="entry name" value="FOLYLPOLYGLUTAMATE SYNTHASE, MITOCHONDRIAL"/>
    <property type="match status" value="1"/>
</dbReference>
<protein>
    <recommendedName>
        <fullName evidence="7">Folylpoly-gamma-glutamate synthetase</fullName>
    </recommendedName>
</protein>
<evidence type="ECO:0000256" key="1">
    <source>
        <dbReference type="ARBA" id="ARBA00008276"/>
    </source>
</evidence>
<accession>A0A0D2BQ96</accession>
<evidence type="ECO:0008006" key="7">
    <source>
        <dbReference type="Google" id="ProtNLM"/>
    </source>
</evidence>
<keyword evidence="3" id="KW-0547">Nucleotide-binding</keyword>
<dbReference type="HOGENOM" id="CLU_015869_0_1_1"/>
<dbReference type="RefSeq" id="XP_016233520.1">
    <property type="nucleotide sequence ID" value="XM_016382817.1"/>
</dbReference>
<dbReference type="EMBL" id="KN847497">
    <property type="protein sequence ID" value="KIW13304.1"/>
    <property type="molecule type" value="Genomic_DNA"/>
</dbReference>
<dbReference type="SUPFAM" id="SSF53623">
    <property type="entry name" value="MurD-like peptide ligases, catalytic domain"/>
    <property type="match status" value="1"/>
</dbReference>
<keyword evidence="2" id="KW-0436">Ligase</keyword>
<dbReference type="AlphaFoldDB" id="A0A0D2BQ96"/>
<dbReference type="OrthoDB" id="5212574at2759"/>
<sequence>MLEQHRQLRSVPEKIGLYTSPHLISVRERIQINSQPIAEQMFARYFFEVWDALEASAQQDGRDASVKPVYFRFLTLLSWHIFVSEAVDVAIYEVGVGGAWDSTNIVERPIATGITTLGIDHEAVLGDTLAKIAWHKAGIFKSKVPAFSVEQFPEGAEVLKERAQEIGTRVKFLEEPPFLSQKTRPEAQELLRVLQEALSDESPVAFAHVNFTTNVTRSKDGYRIGKLRRDPRCAEAHPSPEFENRNACARSIKELTVQKQFAEIWSAHDGIANVHLTPTIQGAIELAEALSEGCTSTEILVTGSLHLVGGVLALLEGASTPGAAK</sequence>
<dbReference type="GO" id="GO:0005829">
    <property type="term" value="C:cytosol"/>
    <property type="evidence" value="ECO:0007669"/>
    <property type="project" value="TreeGrafter"/>
</dbReference>
<organism evidence="5 6">
    <name type="scientific">Exophiala spinifera</name>
    <dbReference type="NCBI Taxonomy" id="91928"/>
    <lineage>
        <taxon>Eukaryota</taxon>
        <taxon>Fungi</taxon>
        <taxon>Dikarya</taxon>
        <taxon>Ascomycota</taxon>
        <taxon>Pezizomycotina</taxon>
        <taxon>Eurotiomycetes</taxon>
        <taxon>Chaetothyriomycetidae</taxon>
        <taxon>Chaetothyriales</taxon>
        <taxon>Herpotrichiellaceae</taxon>
        <taxon>Exophiala</taxon>
    </lineage>
</organism>
<dbReference type="GO" id="GO:0005739">
    <property type="term" value="C:mitochondrion"/>
    <property type="evidence" value="ECO:0007669"/>
    <property type="project" value="TreeGrafter"/>
</dbReference>
<dbReference type="VEuPathDB" id="FungiDB:PV08_08492"/>
<dbReference type="NCBIfam" id="TIGR01499">
    <property type="entry name" value="folC"/>
    <property type="match status" value="1"/>
</dbReference>
<dbReference type="GO" id="GO:0004326">
    <property type="term" value="F:tetrahydrofolylpolyglutamate synthase activity"/>
    <property type="evidence" value="ECO:0007669"/>
    <property type="project" value="InterPro"/>
</dbReference>
<dbReference type="Gene3D" id="3.40.1190.10">
    <property type="entry name" value="Mur-like, catalytic domain"/>
    <property type="match status" value="1"/>
</dbReference>
<dbReference type="InterPro" id="IPR036565">
    <property type="entry name" value="Mur-like_cat_sf"/>
</dbReference>
<dbReference type="Proteomes" id="UP000053328">
    <property type="component" value="Unassembled WGS sequence"/>
</dbReference>
<evidence type="ECO:0000313" key="6">
    <source>
        <dbReference type="Proteomes" id="UP000053328"/>
    </source>
</evidence>
<reference evidence="5 6" key="1">
    <citation type="submission" date="2015-01" db="EMBL/GenBank/DDBJ databases">
        <title>The Genome Sequence of Exophiala spinifera CBS89968.</title>
        <authorList>
            <consortium name="The Broad Institute Genomics Platform"/>
            <person name="Cuomo C."/>
            <person name="de Hoog S."/>
            <person name="Gorbushina A."/>
            <person name="Stielow B."/>
            <person name="Teixiera M."/>
            <person name="Abouelleil A."/>
            <person name="Chapman S.B."/>
            <person name="Priest M."/>
            <person name="Young S.K."/>
            <person name="Wortman J."/>
            <person name="Nusbaum C."/>
            <person name="Birren B."/>
        </authorList>
    </citation>
    <scope>NUCLEOTIDE SEQUENCE [LARGE SCALE GENOMIC DNA]</scope>
    <source>
        <strain evidence="5 6">CBS 89968</strain>
    </source>
</reference>
<proteinExistence type="inferred from homology"/>
<keyword evidence="6" id="KW-1185">Reference proteome</keyword>
<dbReference type="STRING" id="91928.A0A0D2BQ96"/>
<dbReference type="PANTHER" id="PTHR11136">
    <property type="entry name" value="FOLYLPOLYGLUTAMATE SYNTHASE-RELATED"/>
    <property type="match status" value="1"/>
</dbReference>
<gene>
    <name evidence="5" type="ORF">PV08_08492</name>
</gene>
<keyword evidence="4" id="KW-0067">ATP-binding</keyword>
<evidence type="ECO:0000256" key="3">
    <source>
        <dbReference type="ARBA" id="ARBA00022741"/>
    </source>
</evidence>
<evidence type="ECO:0000313" key="5">
    <source>
        <dbReference type="EMBL" id="KIW13304.1"/>
    </source>
</evidence>
<comment type="similarity">
    <text evidence="1">Belongs to the folylpolyglutamate synthase family.</text>
</comment>
<dbReference type="GeneID" id="27335575"/>
<evidence type="ECO:0000256" key="4">
    <source>
        <dbReference type="ARBA" id="ARBA00022840"/>
    </source>
</evidence>
<dbReference type="InterPro" id="IPR001645">
    <property type="entry name" value="Folylpolyglutamate_synth"/>
</dbReference>
<dbReference type="PROSITE" id="PS01012">
    <property type="entry name" value="FOLYLPOLYGLU_SYNT_2"/>
    <property type="match status" value="1"/>
</dbReference>